<evidence type="ECO:0000256" key="4">
    <source>
        <dbReference type="ARBA" id="ARBA00022833"/>
    </source>
</evidence>
<name>A0A819M405_9BILA</name>
<dbReference type="InterPro" id="IPR028213">
    <property type="entry name" value="PA1"/>
</dbReference>
<feature type="domain" description="AN1-type" evidence="7">
    <location>
        <begin position="4"/>
        <end position="52"/>
    </location>
</feature>
<sequence length="334" mass="38696">MELPQLGEHCSVKTCNRLDFLPMKCDACSSIFCKDHIKYDEHQCPSSYRKNIQIPICPLCNQAVPYEYRDQSPDRVVSAHIDRDCKSDPALKKRAKVYSNKCSVSSCKQREAIQVKCEKCLKTFCLRHRFPDDHKCQRIENQNQNQSDEDASLALAMKLSLNQRTQEENDYLLAKALQESEREEAQRRRTTNFRLKLKVIMNFGEPPPDVIARLYNEIKEKKILELDWKSPGKKNRIKKQKITEKTISPMKSDESTNSKHEDNKLMNEIDEFDNDDALTSNNITVSSFRSTVGKPKTTEKRLIDMNTVIANIERQQQEDERLRQGMNTSSVGKS</sequence>
<dbReference type="SMART" id="SM00154">
    <property type="entry name" value="ZnF_AN1"/>
    <property type="match status" value="2"/>
</dbReference>
<evidence type="ECO:0000256" key="2">
    <source>
        <dbReference type="ARBA" id="ARBA00022737"/>
    </source>
</evidence>
<evidence type="ECO:0000256" key="1">
    <source>
        <dbReference type="ARBA" id="ARBA00022723"/>
    </source>
</evidence>
<evidence type="ECO:0000256" key="3">
    <source>
        <dbReference type="ARBA" id="ARBA00022771"/>
    </source>
</evidence>
<dbReference type="PANTHER" id="PTHR14677:SF20">
    <property type="entry name" value="ZINC FINGER AN1-TYPE CONTAINING 2A-RELATED"/>
    <property type="match status" value="1"/>
</dbReference>
<accession>A0A819M405</accession>
<evidence type="ECO:0000256" key="5">
    <source>
        <dbReference type="PROSITE-ProRule" id="PRU00449"/>
    </source>
</evidence>
<dbReference type="EMBL" id="CAJOAX010004585">
    <property type="protein sequence ID" value="CAF3912264.1"/>
    <property type="molecule type" value="Genomic_DNA"/>
</dbReference>
<proteinExistence type="predicted"/>
<organism evidence="9 11">
    <name type="scientific">Rotaria sordida</name>
    <dbReference type="NCBI Taxonomy" id="392033"/>
    <lineage>
        <taxon>Eukaryota</taxon>
        <taxon>Metazoa</taxon>
        <taxon>Spiralia</taxon>
        <taxon>Gnathifera</taxon>
        <taxon>Rotifera</taxon>
        <taxon>Eurotatoria</taxon>
        <taxon>Bdelloidea</taxon>
        <taxon>Philodinida</taxon>
        <taxon>Philodinidae</taxon>
        <taxon>Rotaria</taxon>
    </lineage>
</organism>
<gene>
    <name evidence="10" type="ORF">FNK824_LOCUS26649</name>
    <name evidence="9" type="ORF">JBS370_LOCUS24768</name>
    <name evidence="8" type="ORF">OTI717_LOCUS24361</name>
</gene>
<dbReference type="InterPro" id="IPR000058">
    <property type="entry name" value="Znf_AN1"/>
</dbReference>
<dbReference type="PANTHER" id="PTHR14677">
    <property type="entry name" value="ARSENITE INDUCUBLE RNA ASSOCIATED PROTEIN AIP-1-RELATED"/>
    <property type="match status" value="1"/>
</dbReference>
<evidence type="ECO:0000259" key="7">
    <source>
        <dbReference type="PROSITE" id="PS51039"/>
    </source>
</evidence>
<dbReference type="Pfam" id="PF15364">
    <property type="entry name" value="PAXIP1_C"/>
    <property type="match status" value="1"/>
</dbReference>
<dbReference type="Proteomes" id="UP000663836">
    <property type="component" value="Unassembled WGS sequence"/>
</dbReference>
<feature type="region of interest" description="Disordered" evidence="6">
    <location>
        <begin position="315"/>
        <end position="334"/>
    </location>
</feature>
<dbReference type="EMBL" id="CAJOBE010006665">
    <property type="protein sequence ID" value="CAF4013603.1"/>
    <property type="molecule type" value="Genomic_DNA"/>
</dbReference>
<dbReference type="FunFam" id="4.10.1110.10:FF:000003">
    <property type="entry name" value="AN1-type zinc finger protein 2B isoform X1"/>
    <property type="match status" value="1"/>
</dbReference>
<keyword evidence="2" id="KW-0677">Repeat</keyword>
<dbReference type="InterPro" id="IPR035896">
    <property type="entry name" value="AN1-like_Znf"/>
</dbReference>
<dbReference type="EMBL" id="CAJOBD010003948">
    <property type="protein sequence ID" value="CAF3973482.1"/>
    <property type="molecule type" value="Genomic_DNA"/>
</dbReference>
<dbReference type="InterPro" id="IPR057357">
    <property type="entry name" value="Znf-C2H2_ZFAND2A/B"/>
</dbReference>
<dbReference type="Proteomes" id="UP000663823">
    <property type="component" value="Unassembled WGS sequence"/>
</dbReference>
<evidence type="ECO:0000313" key="10">
    <source>
        <dbReference type="EMBL" id="CAF4013603.1"/>
    </source>
</evidence>
<dbReference type="PROSITE" id="PS51039">
    <property type="entry name" value="ZF_AN1"/>
    <property type="match status" value="2"/>
</dbReference>
<dbReference type="GO" id="GO:0043161">
    <property type="term" value="P:proteasome-mediated ubiquitin-dependent protein catabolic process"/>
    <property type="evidence" value="ECO:0007669"/>
    <property type="project" value="TreeGrafter"/>
</dbReference>
<dbReference type="AlphaFoldDB" id="A0A819M405"/>
<dbReference type="GO" id="GO:0005783">
    <property type="term" value="C:endoplasmic reticulum"/>
    <property type="evidence" value="ECO:0007669"/>
    <property type="project" value="TreeGrafter"/>
</dbReference>
<dbReference type="Pfam" id="PF25403">
    <property type="entry name" value="zf-C2H2_ZFAND2"/>
    <property type="match status" value="1"/>
</dbReference>
<evidence type="ECO:0000313" key="8">
    <source>
        <dbReference type="EMBL" id="CAF3912264.1"/>
    </source>
</evidence>
<dbReference type="GO" id="GO:0045047">
    <property type="term" value="P:protein targeting to ER"/>
    <property type="evidence" value="ECO:0007669"/>
    <property type="project" value="TreeGrafter"/>
</dbReference>
<keyword evidence="3 5" id="KW-0863">Zinc-finger</keyword>
<dbReference type="Gene3D" id="4.10.1110.10">
    <property type="entry name" value="AN1-like Zinc finger"/>
    <property type="match status" value="2"/>
</dbReference>
<feature type="compositionally biased region" description="Polar residues" evidence="6">
    <location>
        <begin position="325"/>
        <end position="334"/>
    </location>
</feature>
<dbReference type="Pfam" id="PF01428">
    <property type="entry name" value="zf-AN1"/>
    <property type="match status" value="2"/>
</dbReference>
<keyword evidence="4" id="KW-0862">Zinc</keyword>
<dbReference type="GO" id="GO:0008270">
    <property type="term" value="F:zinc ion binding"/>
    <property type="evidence" value="ECO:0007669"/>
    <property type="project" value="UniProtKB-KW"/>
</dbReference>
<dbReference type="SUPFAM" id="SSF118310">
    <property type="entry name" value="AN1-like Zinc finger"/>
    <property type="match status" value="2"/>
</dbReference>
<evidence type="ECO:0000313" key="11">
    <source>
        <dbReference type="Proteomes" id="UP000663836"/>
    </source>
</evidence>
<feature type="domain" description="AN1-type" evidence="7">
    <location>
        <begin position="96"/>
        <end position="144"/>
    </location>
</feature>
<evidence type="ECO:0000313" key="9">
    <source>
        <dbReference type="EMBL" id="CAF3973482.1"/>
    </source>
</evidence>
<protein>
    <recommendedName>
        <fullName evidence="7">AN1-type domain-containing protein</fullName>
    </recommendedName>
</protein>
<keyword evidence="1" id="KW-0479">Metal-binding</keyword>
<comment type="caution">
    <text evidence="9">The sequence shown here is derived from an EMBL/GenBank/DDBJ whole genome shotgun (WGS) entry which is preliminary data.</text>
</comment>
<reference evidence="9" key="1">
    <citation type="submission" date="2021-02" db="EMBL/GenBank/DDBJ databases">
        <authorList>
            <person name="Nowell W R."/>
        </authorList>
    </citation>
    <scope>NUCLEOTIDE SEQUENCE</scope>
</reference>
<dbReference type="Proteomes" id="UP000663874">
    <property type="component" value="Unassembled WGS sequence"/>
</dbReference>
<evidence type="ECO:0000256" key="6">
    <source>
        <dbReference type="SAM" id="MobiDB-lite"/>
    </source>
</evidence>